<organism evidence="2 3">
    <name type="scientific">Sinanodonta woodiana</name>
    <name type="common">Chinese pond mussel</name>
    <name type="synonym">Anodonta woodiana</name>
    <dbReference type="NCBI Taxonomy" id="1069815"/>
    <lineage>
        <taxon>Eukaryota</taxon>
        <taxon>Metazoa</taxon>
        <taxon>Spiralia</taxon>
        <taxon>Lophotrochozoa</taxon>
        <taxon>Mollusca</taxon>
        <taxon>Bivalvia</taxon>
        <taxon>Autobranchia</taxon>
        <taxon>Heteroconchia</taxon>
        <taxon>Palaeoheterodonta</taxon>
        <taxon>Unionida</taxon>
        <taxon>Unionoidea</taxon>
        <taxon>Unionidae</taxon>
        <taxon>Unioninae</taxon>
        <taxon>Sinanodonta</taxon>
    </lineage>
</organism>
<keyword evidence="1" id="KW-0472">Membrane</keyword>
<evidence type="ECO:0000256" key="1">
    <source>
        <dbReference type="SAM" id="Phobius"/>
    </source>
</evidence>
<accession>A0ABD3VZ75</accession>
<keyword evidence="3" id="KW-1185">Reference proteome</keyword>
<protein>
    <submittedName>
        <fullName evidence="2">Uncharacterized protein</fullName>
    </submittedName>
</protein>
<sequence length="153" mass="17060">MTITPRTIPKFSSPTTIFFKSTSPFATIPYAADYNRKTATYSSLSGVYNNVTIRTTNPVVFHSKRTNSHSNIEGAPDKRKGTTKDYLSKDNLIVIALSSLTGLLVLLVILFAVLRLKNKSKSVSFIMDDIDINNLKMESGTTFDKTQIRMETL</sequence>
<feature type="transmembrane region" description="Helical" evidence="1">
    <location>
        <begin position="92"/>
        <end position="114"/>
    </location>
</feature>
<keyword evidence="1" id="KW-1133">Transmembrane helix</keyword>
<comment type="caution">
    <text evidence="2">The sequence shown here is derived from an EMBL/GenBank/DDBJ whole genome shotgun (WGS) entry which is preliminary data.</text>
</comment>
<dbReference type="EMBL" id="JBJQND010000009">
    <property type="protein sequence ID" value="KAL3866298.1"/>
    <property type="molecule type" value="Genomic_DNA"/>
</dbReference>
<keyword evidence="1" id="KW-0812">Transmembrane</keyword>
<evidence type="ECO:0000313" key="2">
    <source>
        <dbReference type="EMBL" id="KAL3866298.1"/>
    </source>
</evidence>
<evidence type="ECO:0000313" key="3">
    <source>
        <dbReference type="Proteomes" id="UP001634394"/>
    </source>
</evidence>
<name>A0ABD3VZ75_SINWO</name>
<reference evidence="2 3" key="1">
    <citation type="submission" date="2024-11" db="EMBL/GenBank/DDBJ databases">
        <title>Chromosome-level genome assembly of the freshwater bivalve Anodonta woodiana.</title>
        <authorList>
            <person name="Chen X."/>
        </authorList>
    </citation>
    <scope>NUCLEOTIDE SEQUENCE [LARGE SCALE GENOMIC DNA]</scope>
    <source>
        <strain evidence="2">MN2024</strain>
        <tissue evidence="2">Gills</tissue>
    </source>
</reference>
<dbReference type="AlphaFoldDB" id="A0ABD3VZ75"/>
<dbReference type="Proteomes" id="UP001634394">
    <property type="component" value="Unassembled WGS sequence"/>
</dbReference>
<gene>
    <name evidence="2" type="ORF">ACJMK2_043605</name>
</gene>
<proteinExistence type="predicted"/>